<dbReference type="EMBL" id="BAABLV010000066">
    <property type="protein sequence ID" value="GAA4909565.1"/>
    <property type="molecule type" value="Genomic_DNA"/>
</dbReference>
<keyword evidence="2" id="KW-1185">Reference proteome</keyword>
<proteinExistence type="predicted"/>
<name>A0ABP9FMY7_9ACTN</name>
<evidence type="ECO:0000313" key="2">
    <source>
        <dbReference type="Proteomes" id="UP001501521"/>
    </source>
</evidence>
<reference evidence="2" key="1">
    <citation type="journal article" date="2019" name="Int. J. Syst. Evol. Microbiol.">
        <title>The Global Catalogue of Microorganisms (GCM) 10K type strain sequencing project: providing services to taxonomists for standard genome sequencing and annotation.</title>
        <authorList>
            <consortium name="The Broad Institute Genomics Platform"/>
            <consortium name="The Broad Institute Genome Sequencing Center for Infectious Disease"/>
            <person name="Wu L."/>
            <person name="Ma J."/>
        </authorList>
    </citation>
    <scope>NUCLEOTIDE SEQUENCE [LARGE SCALE GENOMIC DNA]</scope>
    <source>
        <strain evidence="2">JCM 19125</strain>
    </source>
</reference>
<organism evidence="1 2">
    <name type="scientific">Tessaracoccus lubricantis</name>
    <dbReference type="NCBI Taxonomy" id="545543"/>
    <lineage>
        <taxon>Bacteria</taxon>
        <taxon>Bacillati</taxon>
        <taxon>Actinomycetota</taxon>
        <taxon>Actinomycetes</taxon>
        <taxon>Propionibacteriales</taxon>
        <taxon>Propionibacteriaceae</taxon>
        <taxon>Tessaracoccus</taxon>
    </lineage>
</organism>
<dbReference type="Proteomes" id="UP001501521">
    <property type="component" value="Unassembled WGS sequence"/>
</dbReference>
<comment type="caution">
    <text evidence="1">The sequence shown here is derived from an EMBL/GenBank/DDBJ whole genome shotgun (WGS) entry which is preliminary data.</text>
</comment>
<protein>
    <submittedName>
        <fullName evidence="1">Uncharacterized protein</fullName>
    </submittedName>
</protein>
<gene>
    <name evidence="1" type="ORF">GCM10025789_30920</name>
</gene>
<accession>A0ABP9FMY7</accession>
<evidence type="ECO:0000313" key="1">
    <source>
        <dbReference type="EMBL" id="GAA4909565.1"/>
    </source>
</evidence>
<dbReference type="RefSeq" id="WP_345584496.1">
    <property type="nucleotide sequence ID" value="NZ_BAABLV010000066.1"/>
</dbReference>
<sequence length="75" mass="8285">MDTYQEGYRAGYRSAEQFYGLAARERLDRIAEATQGLRELIAARGGHPPAELVAYLDAVAGHTTADTHHRITAQQ</sequence>